<evidence type="ECO:0000313" key="2">
    <source>
        <dbReference type="Proteomes" id="UP000095042"/>
    </source>
</evidence>
<protein>
    <submittedName>
        <fullName evidence="1">Uncharacterized protein</fullName>
    </submittedName>
</protein>
<sequence length="64" mass="6893">MPTDIDPTLKELIAIKKLLVLALLRSGLTQTQVAGALDIDRSVISRMFPKGTLTGIAAKEKSDE</sequence>
<dbReference type="RefSeq" id="WP_069623387.1">
    <property type="nucleotide sequence ID" value="NZ_LPWD01000113.1"/>
</dbReference>
<name>A0A1E3WC67_9HYPH</name>
<reference evidence="1 2" key="1">
    <citation type="journal article" date="2016" name="Environ. Microbiol.">
        <title>New Methyloceanibacter diversity from North Sea sediments includes methanotroph containing solely the soluble methane monooxygenase.</title>
        <authorList>
            <person name="Vekeman B."/>
            <person name="Kerckhof F.M."/>
            <person name="Cremers G."/>
            <person name="de Vos P."/>
            <person name="Vandamme P."/>
            <person name="Boon N."/>
            <person name="Op den Camp H.J."/>
            <person name="Heylen K."/>
        </authorList>
    </citation>
    <scope>NUCLEOTIDE SEQUENCE [LARGE SCALE GENOMIC DNA]</scope>
    <source>
        <strain evidence="1 2">R-67177</strain>
    </source>
</reference>
<dbReference type="GO" id="GO:0003677">
    <property type="term" value="F:DNA binding"/>
    <property type="evidence" value="ECO:0007669"/>
    <property type="project" value="InterPro"/>
</dbReference>
<dbReference type="AlphaFoldDB" id="A0A1E3WC67"/>
<dbReference type="SUPFAM" id="SSF47413">
    <property type="entry name" value="lambda repressor-like DNA-binding domains"/>
    <property type="match status" value="1"/>
</dbReference>
<dbReference type="InterPro" id="IPR010982">
    <property type="entry name" value="Lambda_DNA-bd_dom_sf"/>
</dbReference>
<keyword evidence="2" id="KW-1185">Reference proteome</keyword>
<organism evidence="1 2">
    <name type="scientific">Methyloceanibacter marginalis</name>
    <dbReference type="NCBI Taxonomy" id="1774971"/>
    <lineage>
        <taxon>Bacteria</taxon>
        <taxon>Pseudomonadati</taxon>
        <taxon>Pseudomonadota</taxon>
        <taxon>Alphaproteobacteria</taxon>
        <taxon>Hyphomicrobiales</taxon>
        <taxon>Hyphomicrobiaceae</taxon>
        <taxon>Methyloceanibacter</taxon>
    </lineage>
</organism>
<proteinExistence type="predicted"/>
<evidence type="ECO:0000313" key="1">
    <source>
        <dbReference type="EMBL" id="ODS03408.1"/>
    </source>
</evidence>
<gene>
    <name evidence="1" type="ORF">AUC71_00915</name>
</gene>
<comment type="caution">
    <text evidence="1">The sequence shown here is derived from an EMBL/GenBank/DDBJ whole genome shotgun (WGS) entry which is preliminary data.</text>
</comment>
<dbReference type="EMBL" id="LPWD01000113">
    <property type="protein sequence ID" value="ODS03408.1"/>
    <property type="molecule type" value="Genomic_DNA"/>
</dbReference>
<accession>A0A1E3WC67</accession>
<dbReference type="Proteomes" id="UP000095042">
    <property type="component" value="Unassembled WGS sequence"/>
</dbReference>